<keyword evidence="1" id="KW-1133">Transmembrane helix</keyword>
<evidence type="ECO:0000256" key="1">
    <source>
        <dbReference type="SAM" id="Phobius"/>
    </source>
</evidence>
<keyword evidence="4" id="KW-1185">Reference proteome</keyword>
<dbReference type="RefSeq" id="WP_196938256.1">
    <property type="nucleotide sequence ID" value="NZ_MU158689.1"/>
</dbReference>
<dbReference type="InterPro" id="IPR025665">
    <property type="entry name" value="Beta-barrel_OMP_2"/>
</dbReference>
<dbReference type="Proteomes" id="UP000618319">
    <property type="component" value="Unassembled WGS sequence"/>
</dbReference>
<name>A0ABR9T5G3_9SPHI</name>
<keyword evidence="1" id="KW-0472">Membrane</keyword>
<keyword evidence="1" id="KW-0812">Transmembrane</keyword>
<sequence length="435" mass="47989">MKENKDIIDELVTRLRSQRDRGYKEGAWEKFQSNQQHASVSNIKLYYRLGAAAALIILGIGAALWMKNDIPVSVDTVNTVVMQDNSHLPDTPNSTKSTTKDVPANLKNTLQTSEDNAYNLSHLNEFEGNNKLVYIPEQYEGVVENKIDVINYKHLPKTQLTIKPISYHDKQFSSTGSAGNMVLASSAAPINLSLQEVENRPNQSSMRLSERFDMGFYVSPNSTADKMSVGGGLLVAYNLNKKISLRTGASYNTYEMGIIKNPVSESSAEIVSVSVERNSLASADKASFQTSMVLPNVNAVTGRVQSLDIPLEMKYNFNPSLYAAAGVSYSAILNQERSAHYVENINNETFANGYPENGEQVSKSMQAVTRTVKSAETNVNSNGFNGFVIMSVGKKVNIGKKFGVSVEPYFKIPVGEYRRADMDYTNGGIRLMTTF</sequence>
<reference evidence="3 4" key="1">
    <citation type="submission" date="2018-02" db="EMBL/GenBank/DDBJ databases">
        <title>Sphingobacterium KA21.</title>
        <authorList>
            <person name="Vasarhelyi B.M."/>
            <person name="Deshmukh S."/>
            <person name="Balint B."/>
            <person name="Kukolya J."/>
        </authorList>
    </citation>
    <scope>NUCLEOTIDE SEQUENCE [LARGE SCALE GENOMIC DNA]</scope>
    <source>
        <strain evidence="3 4">Ka21</strain>
    </source>
</reference>
<feature type="transmembrane region" description="Helical" evidence="1">
    <location>
        <begin position="45"/>
        <end position="66"/>
    </location>
</feature>
<evidence type="ECO:0000259" key="2">
    <source>
        <dbReference type="Pfam" id="PF13568"/>
    </source>
</evidence>
<gene>
    <name evidence="3" type="ORF">C4F40_07590</name>
</gene>
<organism evidence="3 4">
    <name type="scientific">Sphingobacterium pedocola</name>
    <dbReference type="NCBI Taxonomy" id="2082722"/>
    <lineage>
        <taxon>Bacteria</taxon>
        <taxon>Pseudomonadati</taxon>
        <taxon>Bacteroidota</taxon>
        <taxon>Sphingobacteriia</taxon>
        <taxon>Sphingobacteriales</taxon>
        <taxon>Sphingobacteriaceae</taxon>
        <taxon>Sphingobacterium</taxon>
    </lineage>
</organism>
<feature type="domain" description="Outer membrane protein beta-barrel" evidence="2">
    <location>
        <begin position="230"/>
        <end position="374"/>
    </location>
</feature>
<accession>A0ABR9T5G3</accession>
<comment type="caution">
    <text evidence="3">The sequence shown here is derived from an EMBL/GenBank/DDBJ whole genome shotgun (WGS) entry which is preliminary data.</text>
</comment>
<evidence type="ECO:0000313" key="3">
    <source>
        <dbReference type="EMBL" id="MBE8720583.1"/>
    </source>
</evidence>
<evidence type="ECO:0000313" key="4">
    <source>
        <dbReference type="Proteomes" id="UP000618319"/>
    </source>
</evidence>
<protein>
    <recommendedName>
        <fullName evidence="2">Outer membrane protein beta-barrel domain-containing protein</fullName>
    </recommendedName>
</protein>
<dbReference type="EMBL" id="PSKQ01000017">
    <property type="protein sequence ID" value="MBE8720583.1"/>
    <property type="molecule type" value="Genomic_DNA"/>
</dbReference>
<dbReference type="Pfam" id="PF13568">
    <property type="entry name" value="OMP_b-brl_2"/>
    <property type="match status" value="1"/>
</dbReference>
<proteinExistence type="predicted"/>